<dbReference type="PIRSF" id="PIRSF031679">
    <property type="entry name" value="Mtase_Alr7345_prd"/>
    <property type="match status" value="1"/>
</dbReference>
<keyword evidence="2" id="KW-0489">Methyltransferase</keyword>
<dbReference type="Gene3D" id="3.40.50.150">
    <property type="entry name" value="Vaccinia Virus protein VP39"/>
    <property type="match status" value="1"/>
</dbReference>
<dbReference type="Proteomes" id="UP000095042">
    <property type="component" value="Unassembled WGS sequence"/>
</dbReference>
<dbReference type="AlphaFoldDB" id="A0A1E3W6X3"/>
<protein>
    <submittedName>
        <fullName evidence="2">Methyltransferase</fullName>
    </submittedName>
</protein>
<sequence>MTAIRTSPTRLILLLGFLALGSLATRAEEAPAQDDRLKEAIAGDHRSEENRARDIYRHPYETLTFFGIRPDMTVVEIYPGRGWYSEILAPYLKSSGTFYAAQRPSDPSYAPGQRSLEAFNQKVKDAPELYGEVKRTTLTKDGDIAPAGSADLVVTFRNLHSFMGSGTENEAFATMFKALKPGGVLGVVQHRGDPKVEQDPKGGSGYVNEDYVIALAKKAGFELAEKSEINANPKDTKDYAKGVWTLPPSLRLGDEDRDKYVAIGESDRMTLKFVKPAS</sequence>
<dbReference type="EMBL" id="LPWD01000427">
    <property type="protein sequence ID" value="ODS01480.1"/>
    <property type="molecule type" value="Genomic_DNA"/>
</dbReference>
<reference evidence="2 3" key="1">
    <citation type="journal article" date="2016" name="Environ. Microbiol.">
        <title>New Methyloceanibacter diversity from North Sea sediments includes methanotroph containing solely the soluble methane monooxygenase.</title>
        <authorList>
            <person name="Vekeman B."/>
            <person name="Kerckhof F.M."/>
            <person name="Cremers G."/>
            <person name="de Vos P."/>
            <person name="Vandamme P."/>
            <person name="Boon N."/>
            <person name="Op den Camp H.J."/>
            <person name="Heylen K."/>
        </authorList>
    </citation>
    <scope>NUCLEOTIDE SEQUENCE [LARGE SCALE GENOMIC DNA]</scope>
    <source>
        <strain evidence="2 3">R-67177</strain>
    </source>
</reference>
<dbReference type="SUPFAM" id="SSF53335">
    <property type="entry name" value="S-adenosyl-L-methionine-dependent methyltransferases"/>
    <property type="match status" value="1"/>
</dbReference>
<keyword evidence="3" id="KW-1185">Reference proteome</keyword>
<comment type="caution">
    <text evidence="2">The sequence shown here is derived from an EMBL/GenBank/DDBJ whole genome shotgun (WGS) entry which is preliminary data.</text>
</comment>
<name>A0A1E3W6X3_9HYPH</name>
<gene>
    <name evidence="2" type="ORF">AUC71_00245</name>
</gene>
<keyword evidence="2" id="KW-0808">Transferase</keyword>
<dbReference type="InterPro" id="IPR016980">
    <property type="entry name" value="S-AdoMet-dep_MeTrfase_Alr7345"/>
</dbReference>
<dbReference type="GO" id="GO:0008168">
    <property type="term" value="F:methyltransferase activity"/>
    <property type="evidence" value="ECO:0007669"/>
    <property type="project" value="UniProtKB-KW"/>
</dbReference>
<evidence type="ECO:0000313" key="3">
    <source>
        <dbReference type="Proteomes" id="UP000095042"/>
    </source>
</evidence>
<organism evidence="2 3">
    <name type="scientific">Methyloceanibacter marginalis</name>
    <dbReference type="NCBI Taxonomy" id="1774971"/>
    <lineage>
        <taxon>Bacteria</taxon>
        <taxon>Pseudomonadati</taxon>
        <taxon>Pseudomonadota</taxon>
        <taxon>Alphaproteobacteria</taxon>
        <taxon>Hyphomicrobiales</taxon>
        <taxon>Hyphomicrobiaceae</taxon>
        <taxon>Methyloceanibacter</taxon>
    </lineage>
</organism>
<accession>A0A1E3W6X3</accession>
<proteinExistence type="predicted"/>
<dbReference type="GO" id="GO:0032259">
    <property type="term" value="P:methylation"/>
    <property type="evidence" value="ECO:0007669"/>
    <property type="project" value="UniProtKB-KW"/>
</dbReference>
<feature type="signal peptide" evidence="1">
    <location>
        <begin position="1"/>
        <end position="27"/>
    </location>
</feature>
<feature type="chain" id="PRO_5009139020" evidence="1">
    <location>
        <begin position="28"/>
        <end position="278"/>
    </location>
</feature>
<keyword evidence="1" id="KW-0732">Signal</keyword>
<evidence type="ECO:0000256" key="1">
    <source>
        <dbReference type="SAM" id="SignalP"/>
    </source>
</evidence>
<evidence type="ECO:0000313" key="2">
    <source>
        <dbReference type="EMBL" id="ODS01480.1"/>
    </source>
</evidence>
<dbReference type="RefSeq" id="WP_069624868.1">
    <property type="nucleotide sequence ID" value="NZ_LPWD01000427.1"/>
</dbReference>
<dbReference type="InterPro" id="IPR029063">
    <property type="entry name" value="SAM-dependent_MTases_sf"/>
</dbReference>